<feature type="transmembrane region" description="Helical" evidence="1">
    <location>
        <begin position="98"/>
        <end position="119"/>
    </location>
</feature>
<dbReference type="PANTHER" id="PTHR34978:SF3">
    <property type="entry name" value="SLR0241 PROTEIN"/>
    <property type="match status" value="1"/>
</dbReference>
<proteinExistence type="predicted"/>
<feature type="domain" description="Peptidase M56" evidence="2">
    <location>
        <begin position="11"/>
        <end position="290"/>
    </location>
</feature>
<evidence type="ECO:0000259" key="2">
    <source>
        <dbReference type="Pfam" id="PF05569"/>
    </source>
</evidence>
<protein>
    <submittedName>
        <fullName evidence="3">Peptidase M56 BlaR1</fullName>
    </submittedName>
</protein>
<reference evidence="3 4" key="1">
    <citation type="submission" date="2017-10" db="EMBL/GenBank/DDBJ databases">
        <title>Draft genome of Lysinibacillus fusiformis strain Juneja, a laboratory-derived pathogen of Drosophila melanogaster.</title>
        <authorList>
            <person name="Smith B.R."/>
            <person name="Unckless R.L."/>
        </authorList>
    </citation>
    <scope>NUCLEOTIDE SEQUENCE [LARGE SCALE GENOMIC DNA]</scope>
    <source>
        <strain evidence="3 4">Juneja</strain>
    </source>
</reference>
<dbReference type="InterPro" id="IPR052173">
    <property type="entry name" value="Beta-lactam_resp_regulator"/>
</dbReference>
<organism evidence="3 4">
    <name type="scientific">Lysinibacillus fusiformis</name>
    <dbReference type="NCBI Taxonomy" id="28031"/>
    <lineage>
        <taxon>Bacteria</taxon>
        <taxon>Bacillati</taxon>
        <taxon>Bacillota</taxon>
        <taxon>Bacilli</taxon>
        <taxon>Bacillales</taxon>
        <taxon>Bacillaceae</taxon>
        <taxon>Lysinibacillus</taxon>
    </lineage>
</organism>
<evidence type="ECO:0000313" key="4">
    <source>
        <dbReference type="Proteomes" id="UP000234956"/>
    </source>
</evidence>
<feature type="transmembrane region" description="Helical" evidence="1">
    <location>
        <begin position="37"/>
        <end position="55"/>
    </location>
</feature>
<feature type="transmembrane region" description="Helical" evidence="1">
    <location>
        <begin position="301"/>
        <end position="323"/>
    </location>
</feature>
<dbReference type="InterPro" id="IPR008756">
    <property type="entry name" value="Peptidase_M56"/>
</dbReference>
<feature type="transmembrane region" description="Helical" evidence="1">
    <location>
        <begin position="6"/>
        <end position="30"/>
    </location>
</feature>
<dbReference type="EMBL" id="PDFK01000007">
    <property type="protein sequence ID" value="PKU50439.1"/>
    <property type="molecule type" value="Genomic_DNA"/>
</dbReference>
<dbReference type="Proteomes" id="UP000234956">
    <property type="component" value="Unassembled WGS sequence"/>
</dbReference>
<evidence type="ECO:0000256" key="1">
    <source>
        <dbReference type="SAM" id="Phobius"/>
    </source>
</evidence>
<dbReference type="AlphaFoldDB" id="A0A2I0UWS8"/>
<comment type="caution">
    <text evidence="3">The sequence shown here is derived from an EMBL/GenBank/DDBJ whole genome shotgun (WGS) entry which is preliminary data.</text>
</comment>
<dbReference type="PANTHER" id="PTHR34978">
    <property type="entry name" value="POSSIBLE SENSOR-TRANSDUCER PROTEIN BLAR"/>
    <property type="match status" value="1"/>
</dbReference>
<name>A0A2I0UWS8_9BACI</name>
<dbReference type="CDD" id="cd07341">
    <property type="entry name" value="M56_BlaR1_MecR1_like"/>
    <property type="match status" value="1"/>
</dbReference>
<gene>
    <name evidence="3" type="ORF">CRI88_18615</name>
</gene>
<sequence>MYSIMVGLFFKSIVMSFIGLLFMAVTPFLLKRYSARWLYYGWIVILAGFILPFTINISTPVINLSESVQVPSRESIPTNSSQITLVSSSVDTVTALSVWQMVMIIWILGIVVFLAVHLVKHYRFMYMVKRWGQTITEPKALHLLEKVKSDMNITKEIALKECSFIDSPMLVGFTKNTIWLPNNTYREEELTLILKHELVHLKRKDLWYKAFVLLISSMHWFNPLFNLFSKELDNLCEHACDEEVVKNTDIQLRKTYSQTILYAEKLKRGEGVFSTNFLGSTQILKKRILSIMDMSKKKSGIVVMALLILFTTGGMAVSSAFAISSKPLNYLDETFMKESILNGASRGYFATDKFIIYSKNMSDRKTVPPEPTINKELYRDVFSEGVIGTEARYQYPIEIVHKQNGQKYTTVIHIDYDYELLAPVEYDELNTLIEGYLLPFNEIKSLPYADFITPNYLENKLKDYMRDIDTQNTDTRVEFTFRFGGWVTNNDHLPFPSQSSIGTTPRYMKSTP</sequence>
<accession>A0A2I0UWS8</accession>
<dbReference type="RefSeq" id="WP_089935054.1">
    <property type="nucleotide sequence ID" value="NZ_PDFK01000007.1"/>
</dbReference>
<evidence type="ECO:0000313" key="3">
    <source>
        <dbReference type="EMBL" id="PKU50439.1"/>
    </source>
</evidence>
<keyword evidence="1" id="KW-0472">Membrane</keyword>
<dbReference type="Pfam" id="PF05569">
    <property type="entry name" value="Peptidase_M56"/>
    <property type="match status" value="1"/>
</dbReference>
<keyword evidence="1" id="KW-1133">Transmembrane helix</keyword>
<keyword evidence="1" id="KW-0812">Transmembrane</keyword>